<evidence type="ECO:0000313" key="1">
    <source>
        <dbReference type="EMBL" id="CAJ1002643.1"/>
    </source>
</evidence>
<evidence type="ECO:0000313" key="2">
    <source>
        <dbReference type="Proteomes" id="UP001189619"/>
    </source>
</evidence>
<accession>A0AA48M9Y9</accession>
<dbReference type="Proteomes" id="UP001189619">
    <property type="component" value="Chromosome"/>
</dbReference>
<dbReference type="KEGG" id="bayd:BSPP4475_09975"/>
<proteinExistence type="predicted"/>
<name>A0AA48M9Y9_9BACL</name>
<protein>
    <recommendedName>
        <fullName evidence="3">YolD-like family protein</fullName>
    </recommendedName>
</protein>
<dbReference type="EMBL" id="OY569118">
    <property type="protein sequence ID" value="CAJ1002643.1"/>
    <property type="molecule type" value="Genomic_DNA"/>
</dbReference>
<evidence type="ECO:0008006" key="3">
    <source>
        <dbReference type="Google" id="ProtNLM"/>
    </source>
</evidence>
<dbReference type="AlphaFoldDB" id="A0AA48M9Y9"/>
<keyword evidence="2" id="KW-1185">Reference proteome</keyword>
<dbReference type="RefSeq" id="WP_304415499.1">
    <property type="nucleotide sequence ID" value="NZ_OY569118.1"/>
</dbReference>
<reference evidence="1" key="1">
    <citation type="submission" date="2023-07" db="EMBL/GenBank/DDBJ databases">
        <authorList>
            <person name="Ivanov I."/>
            <person name="Teneva D."/>
            <person name="Stoikov I."/>
        </authorList>
    </citation>
    <scope>NUCLEOTIDE SEQUENCE</scope>
    <source>
        <strain evidence="1">4475</strain>
    </source>
</reference>
<organism evidence="1 2">
    <name type="scientific">Brevibacillus aydinogluensis</name>
    <dbReference type="NCBI Taxonomy" id="927786"/>
    <lineage>
        <taxon>Bacteria</taxon>
        <taxon>Bacillati</taxon>
        <taxon>Bacillota</taxon>
        <taxon>Bacilli</taxon>
        <taxon>Bacillales</taxon>
        <taxon>Paenibacillaceae</taxon>
        <taxon>Brevibacillus</taxon>
    </lineage>
</organism>
<gene>
    <name evidence="1" type="ORF">BSPP4475_09975</name>
</gene>
<sequence length="92" mass="10611">MNADEGLAERPVVDEIDYDENCFRIYDATQYDYAISVTWFREISAGRGVFETAWGSVKQIDADERRFLLVSDCDSVWIQIEDVVRVTKSYTG</sequence>